<dbReference type="RefSeq" id="WP_184498435.1">
    <property type="nucleotide sequence ID" value="NZ_JACIJO010000006.1"/>
</dbReference>
<feature type="chain" id="PRO_5032559271" evidence="2">
    <location>
        <begin position="18"/>
        <end position="493"/>
    </location>
</feature>
<name>A0A841MTK2_9BACT</name>
<evidence type="ECO:0000256" key="1">
    <source>
        <dbReference type="SAM" id="MobiDB-lite"/>
    </source>
</evidence>
<proteinExistence type="predicted"/>
<gene>
    <name evidence="4" type="ORF">FHS59_004551</name>
</gene>
<dbReference type="InterPro" id="IPR052701">
    <property type="entry name" value="GAG_Ulvan_Degrading_Sulfatases"/>
</dbReference>
<feature type="signal peptide" evidence="2">
    <location>
        <begin position="1"/>
        <end position="17"/>
    </location>
</feature>
<dbReference type="AlphaFoldDB" id="A0A841MTK2"/>
<comment type="caution">
    <text evidence="4">The sequence shown here is derived from an EMBL/GenBank/DDBJ whole genome shotgun (WGS) entry which is preliminary data.</text>
</comment>
<dbReference type="PANTHER" id="PTHR43751:SF3">
    <property type="entry name" value="SULFATASE N-TERMINAL DOMAIN-CONTAINING PROTEIN"/>
    <property type="match status" value="1"/>
</dbReference>
<evidence type="ECO:0000313" key="4">
    <source>
        <dbReference type="EMBL" id="MBB6328887.1"/>
    </source>
</evidence>
<keyword evidence="2" id="KW-0732">Signal</keyword>
<dbReference type="Gene3D" id="3.40.720.10">
    <property type="entry name" value="Alkaline Phosphatase, subunit A"/>
    <property type="match status" value="1"/>
</dbReference>
<dbReference type="EMBL" id="JACIJO010000006">
    <property type="protein sequence ID" value="MBB6328887.1"/>
    <property type="molecule type" value="Genomic_DNA"/>
</dbReference>
<feature type="region of interest" description="Disordered" evidence="1">
    <location>
        <begin position="474"/>
        <end position="493"/>
    </location>
</feature>
<keyword evidence="5" id="KW-1185">Reference proteome</keyword>
<reference evidence="4 5" key="1">
    <citation type="submission" date="2020-08" db="EMBL/GenBank/DDBJ databases">
        <title>Genomic Encyclopedia of Type Strains, Phase IV (KMG-IV): sequencing the most valuable type-strain genomes for metagenomic binning, comparative biology and taxonomic classification.</title>
        <authorList>
            <person name="Goeker M."/>
        </authorList>
    </citation>
    <scope>NUCLEOTIDE SEQUENCE [LARGE SCALE GENOMIC DNA]</scope>
    <source>
        <strain evidence="4 5">DSM 102044</strain>
    </source>
</reference>
<dbReference type="PANTHER" id="PTHR43751">
    <property type="entry name" value="SULFATASE"/>
    <property type="match status" value="1"/>
</dbReference>
<evidence type="ECO:0000313" key="5">
    <source>
        <dbReference type="Proteomes" id="UP000588604"/>
    </source>
</evidence>
<evidence type="ECO:0000256" key="2">
    <source>
        <dbReference type="SAM" id="SignalP"/>
    </source>
</evidence>
<accession>A0A841MTK2</accession>
<dbReference type="Pfam" id="PF00884">
    <property type="entry name" value="Sulfatase"/>
    <property type="match status" value="1"/>
</dbReference>
<dbReference type="InterPro" id="IPR017850">
    <property type="entry name" value="Alkaline_phosphatase_core_sf"/>
</dbReference>
<feature type="domain" description="Sulfatase N-terminal" evidence="3">
    <location>
        <begin position="39"/>
        <end position="382"/>
    </location>
</feature>
<dbReference type="SUPFAM" id="SSF53649">
    <property type="entry name" value="Alkaline phosphatase-like"/>
    <property type="match status" value="1"/>
</dbReference>
<dbReference type="CDD" id="cd16145">
    <property type="entry name" value="ARS_like"/>
    <property type="match status" value="1"/>
</dbReference>
<sequence length="493" mass="55373">MKIFNSFSKLLILLAFASFIIGCESKKEEVETVSESKTNIVFILADDLGYGDLGFLGQKYIETPNIDRLAKEGMFFSNFYSGSTVCAPSRSSFLTGMHTGHTPIRGNTEVQPEGQFPMPDSVMTVGKAMQQAGYVTGAFGKWGLGFIGSTGEPVNQGFDEFFGYNCQRYAHRYYPAYLWHNDQKIDLPGNDWTTTGDYAPDIIQEKTLAFIDENAEKPFFLFMPIVTPHAELAAPDDEILAKYKEMFPEEKPYVGGKGADYGPDMRIPGYQSQPYPHATFAAMVHRIDQYVGEVLDKLEEKGIAENTLIIFSSDNGAHQEGGADPEFFDSNGQFRGFKRDLYEGGVRAPMIAWWPKKIKAGTTTDHIAAFWDLLPTFAAVAGNTITETIDGISFLPTLTGEGDQKEHEYLYWEFHEQGGKQAVRQGKWKAVKLEVFKSDQPILELYDLSTDPGETKNLAAEFPEKLEELENLMNESHRQNPQFSFYRSEKEAQ</sequence>
<dbReference type="PROSITE" id="PS51257">
    <property type="entry name" value="PROKAR_LIPOPROTEIN"/>
    <property type="match status" value="1"/>
</dbReference>
<dbReference type="Proteomes" id="UP000588604">
    <property type="component" value="Unassembled WGS sequence"/>
</dbReference>
<evidence type="ECO:0000259" key="3">
    <source>
        <dbReference type="Pfam" id="PF00884"/>
    </source>
</evidence>
<organism evidence="4 5">
    <name type="scientific">Algoriphagus iocasae</name>
    <dbReference type="NCBI Taxonomy" id="1836499"/>
    <lineage>
        <taxon>Bacteria</taxon>
        <taxon>Pseudomonadati</taxon>
        <taxon>Bacteroidota</taxon>
        <taxon>Cytophagia</taxon>
        <taxon>Cytophagales</taxon>
        <taxon>Cyclobacteriaceae</taxon>
        <taxon>Algoriphagus</taxon>
    </lineage>
</organism>
<protein>
    <submittedName>
        <fullName evidence="4">Arylsulfatase A-like enzyme</fullName>
    </submittedName>
</protein>
<dbReference type="Gene3D" id="3.30.1120.10">
    <property type="match status" value="1"/>
</dbReference>
<dbReference type="InterPro" id="IPR000917">
    <property type="entry name" value="Sulfatase_N"/>
</dbReference>